<dbReference type="Proteomes" id="UP000184047">
    <property type="component" value="Unassembled WGS sequence"/>
</dbReference>
<reference evidence="2" key="1">
    <citation type="submission" date="2016-11" db="EMBL/GenBank/DDBJ databases">
        <authorList>
            <person name="Varghese N."/>
            <person name="Submissions S."/>
        </authorList>
    </citation>
    <scope>NUCLEOTIDE SEQUENCE [LARGE SCALE GENOMIC DNA]</scope>
    <source>
        <strain evidence="2">DSM 19055</strain>
    </source>
</reference>
<evidence type="ECO:0000313" key="2">
    <source>
        <dbReference type="Proteomes" id="UP000184047"/>
    </source>
</evidence>
<dbReference type="EMBL" id="FQWT01000005">
    <property type="protein sequence ID" value="SHH62686.1"/>
    <property type="molecule type" value="Genomic_DNA"/>
</dbReference>
<gene>
    <name evidence="1" type="ORF">SAMN05421866_3243</name>
</gene>
<name>A0A1M5UIN4_9FLAO</name>
<sequence length="710" mass="80548">MPIETEIFFSTNIPSQDAELVQLIDSYTKENVNYVKTVTGLDGLPVDATGSNLDGFIFRKRPTGEYYKRVFENGVNVLWFKAKTSGAASDFEALHMAHDFATKTNYKTLLFPETCDLDLENNLQGFSKGIILKFEGGTLKNAQLFGDHTMIQAAPYPIFLGTTSLSGSWKGPDGYAYPEWFGTLPYEEGSVDLKDSLEKLEPFWNIKFGKGEYYSKKGEIPVRYFEGTSQDHSIIKIELPETDSGQTVRYGLCLGKYEGLILDPADQDGPSIRTYFNTLRELAVITTSKIRKRNYSGVVMGNAHGGKIENVIIQNRDNMKMDKNDLEYILENIEERYKDANIGLEFRGCSELCVINNLETSSDVGIGFNTTMNDSPRKQEQGVDWPSVYNFTSDCNEFGLANVFFGAPNVYNLVMNGIQSWNRGMYGLYSCKVKPNYWTSFSHCSISNVRIEQLTELKNADGSMRTTSIYIDEQDIIENFIFENIRVSGHSNGIYVRAQRGYIEFRNVSGGVDVPLQYLINTNHGPNSPFEVRLKNITCSINYPLIHNGGMVIDHHYYDKIPADKNKINYHDVSIVRKTDVIYKNEFDGSRSFIQKKISPDNSLWLKLYYSHPTDPENPENKWSADEKFVFYDIKAFSNSYALNANLTVFRNGTYYAGVYDTSKIFIGNTANAQMGKINIVYETSTGYWFLINELGDGEVHYEIKGLIKK</sequence>
<organism evidence="1 2">
    <name type="scientific">Chryseobacterium oranimense</name>
    <dbReference type="NCBI Taxonomy" id="421058"/>
    <lineage>
        <taxon>Bacteria</taxon>
        <taxon>Pseudomonadati</taxon>
        <taxon>Bacteroidota</taxon>
        <taxon>Flavobacteriia</taxon>
        <taxon>Flavobacteriales</taxon>
        <taxon>Weeksellaceae</taxon>
        <taxon>Chryseobacterium group</taxon>
        <taxon>Chryseobacterium</taxon>
    </lineage>
</organism>
<dbReference type="InterPro" id="IPR011050">
    <property type="entry name" value="Pectin_lyase_fold/virulence"/>
</dbReference>
<dbReference type="SUPFAM" id="SSF51126">
    <property type="entry name" value="Pectin lyase-like"/>
    <property type="match status" value="1"/>
</dbReference>
<protein>
    <submittedName>
        <fullName evidence="1">Uncharacterized protein</fullName>
    </submittedName>
</protein>
<dbReference type="AlphaFoldDB" id="A0A1M5UIN4"/>
<accession>A0A1M5UIN4</accession>
<keyword evidence="2" id="KW-1185">Reference proteome</keyword>
<proteinExistence type="predicted"/>
<evidence type="ECO:0000313" key="1">
    <source>
        <dbReference type="EMBL" id="SHH62686.1"/>
    </source>
</evidence>
<dbReference type="RefSeq" id="WP_073064812.1">
    <property type="nucleotide sequence ID" value="NZ_FQWT01000005.1"/>
</dbReference>
<dbReference type="OrthoDB" id="1226715at2"/>